<dbReference type="InterPro" id="IPR052220">
    <property type="entry name" value="METTL25"/>
</dbReference>
<gene>
    <name evidence="3" type="ORF">PV09_01903</name>
</gene>
<reference evidence="3 4" key="1">
    <citation type="submission" date="2015-01" db="EMBL/GenBank/DDBJ databases">
        <title>The Genome Sequence of Ochroconis gallopava CBS43764.</title>
        <authorList>
            <consortium name="The Broad Institute Genomics Platform"/>
            <person name="Cuomo C."/>
            <person name="de Hoog S."/>
            <person name="Gorbushina A."/>
            <person name="Stielow B."/>
            <person name="Teixiera M."/>
            <person name="Abouelleil A."/>
            <person name="Chapman S.B."/>
            <person name="Priest M."/>
            <person name="Young S.K."/>
            <person name="Wortman J."/>
            <person name="Nusbaum C."/>
            <person name="Birren B."/>
        </authorList>
    </citation>
    <scope>NUCLEOTIDE SEQUENCE [LARGE SCALE GENOMIC DNA]</scope>
    <source>
        <strain evidence="3 4">CBS 43764</strain>
    </source>
</reference>
<evidence type="ECO:0000259" key="2">
    <source>
        <dbReference type="Pfam" id="PF13679"/>
    </source>
</evidence>
<feature type="domain" description="Methyltransferase" evidence="2">
    <location>
        <begin position="149"/>
        <end position="422"/>
    </location>
</feature>
<dbReference type="OrthoDB" id="10258156at2759"/>
<protein>
    <recommendedName>
        <fullName evidence="2">Methyltransferase domain-containing protein</fullName>
    </recommendedName>
</protein>
<evidence type="ECO:0000313" key="4">
    <source>
        <dbReference type="Proteomes" id="UP000053259"/>
    </source>
</evidence>
<dbReference type="Proteomes" id="UP000053259">
    <property type="component" value="Unassembled WGS sequence"/>
</dbReference>
<dbReference type="AlphaFoldDB" id="A0A0D2AJF6"/>
<dbReference type="GeneID" id="27309876"/>
<keyword evidence="4" id="KW-1185">Reference proteome</keyword>
<sequence>MKLDSVAPESPLPLPPGFTDVEEYVDSLLIFTTSSPILHTLCGGVHILDFLTRSPDLYSSVIPASWRQWFAHVDVQDVLDLLMREDQARLEEAAKAGRQWRGHPPPPPSLIEYVRSVKKHLLNREFEPLASRHGEARSNKQIFAGMNPKKIHEVDNFARYVDSLASDIDCHNGHCVTHLADFGAGQNYLGRVLASAPYNRNIVAIESRAHVVEGAKGLDVNTKVVKKPLVMRNKKLFRARKTAGRNEPSSTPKGGFGSGIECENSPDNRVEISDDTSVVGKTHAVGQSDLEPSRVDRQGHDESEETTQAGGGTIQYIEHRIVDGDLSSVIEHIKVPSHANSSQRETEAPAVAYECGSRTVTRAERTEPVTPGRNCREGYPVVMVISLHSCGNLVHHGLRTLVLNPSVKAVALVGCCYNLMTERLGPPTHKLHRRRHHPRLDATAGTYDPNGFPMSERFVRYKYRVIPHPDFSLAKSCDEKALAGCESSEFQAEAMDDTSCDDIIEGIRLNITARMMAVQAPENWTEGESSSFFKRHFYRAVLQRIFLDKGVVSAPPNQEDDMGCSPAGSSWGLANSDGGGTAPIVIGNLKKKNYESFNTYVRGAVEKLIAGGGEIAEVIEAKVGNMSDDEIRSYEQKYWARKKDMSILWSMMAFSAGVVEAMIVVDRWLWLKEQACIKHAWVQPVFSYALSPRNLVIVGIK</sequence>
<organism evidence="3 4">
    <name type="scientific">Verruconis gallopava</name>
    <dbReference type="NCBI Taxonomy" id="253628"/>
    <lineage>
        <taxon>Eukaryota</taxon>
        <taxon>Fungi</taxon>
        <taxon>Dikarya</taxon>
        <taxon>Ascomycota</taxon>
        <taxon>Pezizomycotina</taxon>
        <taxon>Dothideomycetes</taxon>
        <taxon>Pleosporomycetidae</taxon>
        <taxon>Venturiales</taxon>
        <taxon>Sympoventuriaceae</taxon>
        <taxon>Verruconis</taxon>
    </lineage>
</organism>
<dbReference type="InterPro" id="IPR025714">
    <property type="entry name" value="Methyltranfer_dom"/>
</dbReference>
<evidence type="ECO:0000313" key="3">
    <source>
        <dbReference type="EMBL" id="KIW07008.1"/>
    </source>
</evidence>
<dbReference type="RefSeq" id="XP_016216877.1">
    <property type="nucleotide sequence ID" value="XM_016354861.1"/>
</dbReference>
<evidence type="ECO:0000256" key="1">
    <source>
        <dbReference type="SAM" id="MobiDB-lite"/>
    </source>
</evidence>
<feature type="region of interest" description="Disordered" evidence="1">
    <location>
        <begin position="280"/>
        <end position="311"/>
    </location>
</feature>
<dbReference type="PANTHER" id="PTHR12496">
    <property type="entry name" value="CGI-41 METHYLTRANSFERASE"/>
    <property type="match status" value="1"/>
</dbReference>
<dbReference type="EMBL" id="KN847533">
    <property type="protein sequence ID" value="KIW07008.1"/>
    <property type="molecule type" value="Genomic_DNA"/>
</dbReference>
<dbReference type="VEuPathDB" id="FungiDB:PV09_01903"/>
<dbReference type="PANTHER" id="PTHR12496:SF0">
    <property type="entry name" value="METHYLTRANSFERASE DOMAIN-CONTAINING PROTEIN"/>
    <property type="match status" value="1"/>
</dbReference>
<feature type="region of interest" description="Disordered" evidence="1">
    <location>
        <begin position="240"/>
        <end position="267"/>
    </location>
</feature>
<proteinExistence type="predicted"/>
<dbReference type="STRING" id="253628.A0A0D2AJF6"/>
<dbReference type="InParanoid" id="A0A0D2AJF6"/>
<feature type="compositionally biased region" description="Basic and acidic residues" evidence="1">
    <location>
        <begin position="291"/>
        <end position="301"/>
    </location>
</feature>
<dbReference type="Pfam" id="PF13679">
    <property type="entry name" value="Methyltransf_32"/>
    <property type="match status" value="1"/>
</dbReference>
<accession>A0A0D2AJF6</accession>
<dbReference type="HOGENOM" id="CLU_016581_1_0_1"/>
<name>A0A0D2AJF6_9PEZI</name>